<evidence type="ECO:0000256" key="4">
    <source>
        <dbReference type="ARBA" id="ARBA00022829"/>
    </source>
</evidence>
<dbReference type="GO" id="GO:0005737">
    <property type="term" value="C:cytoplasm"/>
    <property type="evidence" value="ECO:0007669"/>
    <property type="project" value="TreeGrafter"/>
</dbReference>
<organism evidence="6 7">
    <name type="scientific">Setaria digitata</name>
    <dbReference type="NCBI Taxonomy" id="48799"/>
    <lineage>
        <taxon>Eukaryota</taxon>
        <taxon>Metazoa</taxon>
        <taxon>Ecdysozoa</taxon>
        <taxon>Nematoda</taxon>
        <taxon>Chromadorea</taxon>
        <taxon>Rhabditida</taxon>
        <taxon>Spirurina</taxon>
        <taxon>Spiruromorpha</taxon>
        <taxon>Filarioidea</taxon>
        <taxon>Setariidae</taxon>
        <taxon>Setaria</taxon>
    </lineage>
</organism>
<evidence type="ECO:0000313" key="7">
    <source>
        <dbReference type="WBParaSite" id="sdigi.contig7.g865.t1"/>
    </source>
</evidence>
<evidence type="ECO:0000313" key="6">
    <source>
        <dbReference type="Proteomes" id="UP000887581"/>
    </source>
</evidence>
<name>A0A915Q0S8_9BILA</name>
<dbReference type="GO" id="GO:0005634">
    <property type="term" value="C:nucleus"/>
    <property type="evidence" value="ECO:0007669"/>
    <property type="project" value="InterPro"/>
</dbReference>
<feature type="domain" description="Peptidase C50" evidence="5">
    <location>
        <begin position="1007"/>
        <end position="1102"/>
    </location>
</feature>
<reference evidence="7" key="1">
    <citation type="submission" date="2022-11" db="UniProtKB">
        <authorList>
            <consortium name="WormBaseParasite"/>
        </authorList>
    </citation>
    <scope>IDENTIFICATION</scope>
</reference>
<protein>
    <recommendedName>
        <fullName evidence="2">separase</fullName>
        <ecNumber evidence="2">3.4.22.49</ecNumber>
    </recommendedName>
</protein>
<dbReference type="PANTHER" id="PTHR12792">
    <property type="entry name" value="EXTRA SPINDLE POLES 1-RELATED"/>
    <property type="match status" value="1"/>
</dbReference>
<keyword evidence="6" id="KW-1185">Reference proteome</keyword>
<keyword evidence="3" id="KW-0378">Hydrolase</keyword>
<proteinExistence type="predicted"/>
<accession>A0A915Q0S8</accession>
<dbReference type="InterPro" id="IPR030397">
    <property type="entry name" value="SEPARIN_core_dom"/>
</dbReference>
<evidence type="ECO:0000256" key="3">
    <source>
        <dbReference type="ARBA" id="ARBA00022801"/>
    </source>
</evidence>
<sequence length="1228" mass="140015">MCQVLPEARIARLSENDMEVRRPPGREGFMMVRENKPELYSLKKELLLHMKNYIVATMSARKEVCGALKELFDTSTADFYNLSSTLKHTRIIRLLITCLEKYKPHQHLEDAFSVWNSRLAPAVLALSNPVERRKYGSHAKLLAAFLLDSDEAGHVVRLHDDDIHSKLLLTYWLCLLGYWSLAKTQNQYPDVALSVQEHILKTMQCFESLLTESKAKTFQQYEAQILVKRVLIAASHFSSANLALTGDPLQNLDFIKARYETLVKCRSTAYYGSNMKDEDAGYAGFGRMFFSTSGEFQETKIDEYLKLNAVLAEHFKVVLQLCSEYIELGILRESESEGLKLLYQTLKTTNLKRCLAVLNVLFLASTLARGNGVNVRPDPFRPFIASVWNRKSKNEIFANEEKDSEVKLFCKRQEVIDHDENESENPLQGNKENVENKLALEEHNKDCDCVICTLCGMNSQMRVEAIFSKLLFSHCSSKMFRLLSERIQELPQETSSDVIAICSALQKEATDKVVLRTSIRWLRRVGQEEKPEIIRDVIKESLKICSTDPIRFRWQWLTIRQLARTPLQFPRLEWMHLHTAPLKVGLRSPLKSIVVNLASELNTLTLCSPKPSLMVTSEICASVSKRNCMTSTSTTLNRTDTEIEEARKDFESFSHLFYREWRFQTCSYLGQVCAFQYKAHWIESGWSAAYYFNEAMFISTRQLARMISKKSSDSQDFHFKTVDKFKEAVHLLPPDLTVVQLFLDSRRILWLIKLYNDRSPLVIPIAFVPQDDMLLRRFLNLLIQNDASGSLNKTCTDPKEYWQIRRKLDKKLKNLICDVETEWFGIFSILLLPSTPMNVAQFSAVNEIVGSGLSRSSANVCIILGSLMFSYYVDESLLFFDLLPPYSLWGKTAQQGFKTLIENLDLSAANWEQLVQRFVALENFNESVATHICDCRSRWISKFGKQPFLRDLSNSYVLFCVSPELASFPFELLPIMESHKRVCRISSFHMFQKLLSRSKKIPKAVDGRNSFYVLDPGGDLTDTQKRLSKELEKFTCWRGTIGAAPKPEELRISLETSDLFFYMGHGSGGKYFGRSAVLRSNVRAVSLLMGCSSVRITHEGEGFDGRGAIYDYVIANCPCVVGCLWMVTDGEIDRVLLALLDFCFSEIQKQNNCKIGTSSSYRLLIDGIAYARTACKLKYMTGGAVVAYGLPIVTHLSQEMIAMKEQSNIEQILEGDTALLNSKGAIEI</sequence>
<dbReference type="GO" id="GO:0004197">
    <property type="term" value="F:cysteine-type endopeptidase activity"/>
    <property type="evidence" value="ECO:0007669"/>
    <property type="project" value="InterPro"/>
</dbReference>
<comment type="catalytic activity">
    <reaction evidence="1">
        <text>All bonds known to be hydrolyzed by this endopeptidase have arginine in P1 and an acidic residue in P4. P6 is often occupied by an acidic residue or by a hydroxy-amino-acid residue, the phosphorylation of which enhances cleavage.</text>
        <dbReference type="EC" id="3.4.22.49"/>
    </reaction>
</comment>
<dbReference type="EC" id="3.4.22.49" evidence="2"/>
<dbReference type="GO" id="GO:0072686">
    <property type="term" value="C:mitotic spindle"/>
    <property type="evidence" value="ECO:0007669"/>
    <property type="project" value="TreeGrafter"/>
</dbReference>
<evidence type="ECO:0000256" key="2">
    <source>
        <dbReference type="ARBA" id="ARBA00012489"/>
    </source>
</evidence>
<evidence type="ECO:0000256" key="1">
    <source>
        <dbReference type="ARBA" id="ARBA00000451"/>
    </source>
</evidence>
<dbReference type="GO" id="GO:0051307">
    <property type="term" value="P:meiotic chromosome separation"/>
    <property type="evidence" value="ECO:0007669"/>
    <property type="project" value="TreeGrafter"/>
</dbReference>
<dbReference type="AlphaFoldDB" id="A0A915Q0S8"/>
<dbReference type="InterPro" id="IPR005314">
    <property type="entry name" value="Peptidase_C50"/>
</dbReference>
<keyword evidence="4" id="KW-0159">Chromosome partition</keyword>
<dbReference type="Pfam" id="PF03568">
    <property type="entry name" value="Separin_C"/>
    <property type="match status" value="1"/>
</dbReference>
<evidence type="ECO:0000259" key="5">
    <source>
        <dbReference type="PROSITE" id="PS51700"/>
    </source>
</evidence>
<dbReference type="GO" id="GO:0006508">
    <property type="term" value="P:proteolysis"/>
    <property type="evidence" value="ECO:0007669"/>
    <property type="project" value="InterPro"/>
</dbReference>
<dbReference type="WBParaSite" id="sdigi.contig7.g865.t1">
    <property type="protein sequence ID" value="sdigi.contig7.g865.t1"/>
    <property type="gene ID" value="sdigi.contig7.g865"/>
</dbReference>
<dbReference type="Proteomes" id="UP000887581">
    <property type="component" value="Unplaced"/>
</dbReference>
<dbReference type="PROSITE" id="PS51700">
    <property type="entry name" value="SEPARIN"/>
    <property type="match status" value="1"/>
</dbReference>
<dbReference type="PANTHER" id="PTHR12792:SF0">
    <property type="entry name" value="SEPARIN"/>
    <property type="match status" value="1"/>
</dbReference>
<dbReference type="GO" id="GO:0005813">
    <property type="term" value="C:centrosome"/>
    <property type="evidence" value="ECO:0007669"/>
    <property type="project" value="TreeGrafter"/>
</dbReference>